<feature type="transmembrane region" description="Helical" evidence="1">
    <location>
        <begin position="210"/>
        <end position="234"/>
    </location>
</feature>
<keyword evidence="3" id="KW-1185">Reference proteome</keyword>
<feature type="transmembrane region" description="Helical" evidence="1">
    <location>
        <begin position="240"/>
        <end position="260"/>
    </location>
</feature>
<name>A0ABY4T350_9GAMM</name>
<keyword evidence="1" id="KW-1133">Transmembrane helix</keyword>
<feature type="transmembrane region" description="Helical" evidence="1">
    <location>
        <begin position="63"/>
        <end position="82"/>
    </location>
</feature>
<organism evidence="2 3">
    <name type="scientific">Luteibacter flocculans</name>
    <dbReference type="NCBI Taxonomy" id="2780091"/>
    <lineage>
        <taxon>Bacteria</taxon>
        <taxon>Pseudomonadati</taxon>
        <taxon>Pseudomonadota</taxon>
        <taxon>Gammaproteobacteria</taxon>
        <taxon>Lysobacterales</taxon>
        <taxon>Rhodanobacteraceae</taxon>
        <taxon>Luteibacter</taxon>
    </lineage>
</organism>
<dbReference type="RefSeq" id="WP_250338243.1">
    <property type="nucleotide sequence ID" value="NZ_CP063231.1"/>
</dbReference>
<evidence type="ECO:0000313" key="2">
    <source>
        <dbReference type="EMBL" id="URL57339.1"/>
    </source>
</evidence>
<feature type="transmembrane region" description="Helical" evidence="1">
    <location>
        <begin position="170"/>
        <end position="189"/>
    </location>
</feature>
<protein>
    <submittedName>
        <fullName evidence="2">Uncharacterized protein</fullName>
    </submittedName>
</protein>
<dbReference type="EMBL" id="CP063231">
    <property type="protein sequence ID" value="URL57339.1"/>
    <property type="molecule type" value="Genomic_DNA"/>
</dbReference>
<keyword evidence="1" id="KW-0472">Membrane</keyword>
<feature type="transmembrane region" description="Helical" evidence="1">
    <location>
        <begin position="12"/>
        <end position="31"/>
    </location>
</feature>
<sequence>MSPILIMGDDTADIRLRVGAFFLVLLLWSTWVGVNRPFQACTTHFVALSVVVSPSFARINAAVPLVITGWPLVPFLFGAALVGRPERLPWYAAALFLSAASGFIVDALGWRYRHRCAAWIHGGASRWSVLGRHAIVDALPMGKPWLAMRYLLIALCAMCSFRWINEGGISAPEVLCGMAGIIVWVLRGVADVLRVETHRLVPMLSTTRSLHALCVARLLVLTILASVIVLLVGMFVSSGFASIAVLLSGLVGGATLLGVLRHLRMDGAADWLAAFSPLIAGMARLAWPS</sequence>
<evidence type="ECO:0000313" key="3">
    <source>
        <dbReference type="Proteomes" id="UP001056681"/>
    </source>
</evidence>
<evidence type="ECO:0000256" key="1">
    <source>
        <dbReference type="SAM" id="Phobius"/>
    </source>
</evidence>
<feature type="transmembrane region" description="Helical" evidence="1">
    <location>
        <begin position="88"/>
        <end position="110"/>
    </location>
</feature>
<reference evidence="2" key="1">
    <citation type="submission" date="2020-10" db="EMBL/GenBank/DDBJ databases">
        <title>Whole-genome sequence of Luteibacter sp. EIF3.</title>
        <authorList>
            <person name="Friedrich I."/>
            <person name="Hertel R."/>
            <person name="Daniel R."/>
        </authorList>
    </citation>
    <scope>NUCLEOTIDE SEQUENCE</scope>
    <source>
        <strain evidence="2">EIF3</strain>
    </source>
</reference>
<keyword evidence="1" id="KW-0812">Transmembrane</keyword>
<gene>
    <name evidence="2" type="ORF">IM816_11905</name>
</gene>
<dbReference type="Proteomes" id="UP001056681">
    <property type="component" value="Chromosome"/>
</dbReference>
<proteinExistence type="predicted"/>
<accession>A0ABY4T350</accession>
<feature type="transmembrane region" description="Helical" evidence="1">
    <location>
        <begin position="146"/>
        <end position="164"/>
    </location>
</feature>